<sequence>MEIMQKNNRLQVSAGVLAVAIATAGLSLPAVAETEAAQPAQLAQGSIIGQCRAVNKKVSVYKQASTTGSIVSTLNPDTRVTLADTGSGGFIGISSPVSGYVQTANLKPCTGTTPPTGNTCRRVLQPLGLSIRKEPSPTAAYVGGVANLARVTLTTNPATARLGADGRNWIQIASPAAGWVSNGFPGGSSNLTLCP</sequence>
<dbReference type="RefSeq" id="WP_190447379.1">
    <property type="nucleotide sequence ID" value="NZ_JAMPLM010000006.1"/>
</dbReference>
<feature type="chain" id="PRO_5046710322" description="SH3b domain-containing protein" evidence="1">
    <location>
        <begin position="33"/>
        <end position="195"/>
    </location>
</feature>
<name>A0ABV0KHI0_9CYAN</name>
<feature type="signal peptide" evidence="1">
    <location>
        <begin position="1"/>
        <end position="32"/>
    </location>
</feature>
<accession>A0ABV0KHI0</accession>
<evidence type="ECO:0000313" key="3">
    <source>
        <dbReference type="Proteomes" id="UP001476950"/>
    </source>
</evidence>
<keyword evidence="3" id="KW-1185">Reference proteome</keyword>
<evidence type="ECO:0008006" key="4">
    <source>
        <dbReference type="Google" id="ProtNLM"/>
    </source>
</evidence>
<evidence type="ECO:0000256" key="1">
    <source>
        <dbReference type="SAM" id="SignalP"/>
    </source>
</evidence>
<dbReference type="Proteomes" id="UP001476950">
    <property type="component" value="Unassembled WGS sequence"/>
</dbReference>
<dbReference type="EMBL" id="JAMPLM010000006">
    <property type="protein sequence ID" value="MEP1058692.1"/>
    <property type="molecule type" value="Genomic_DNA"/>
</dbReference>
<organism evidence="2 3">
    <name type="scientific">Stenomitos frigidus AS-A4</name>
    <dbReference type="NCBI Taxonomy" id="2933935"/>
    <lineage>
        <taxon>Bacteria</taxon>
        <taxon>Bacillati</taxon>
        <taxon>Cyanobacteriota</taxon>
        <taxon>Cyanophyceae</taxon>
        <taxon>Leptolyngbyales</taxon>
        <taxon>Leptolyngbyaceae</taxon>
        <taxon>Stenomitos</taxon>
    </lineage>
</organism>
<gene>
    <name evidence="2" type="ORF">NDI38_09600</name>
</gene>
<protein>
    <recommendedName>
        <fullName evidence="4">SH3b domain-containing protein</fullName>
    </recommendedName>
</protein>
<keyword evidence="1" id="KW-0732">Signal</keyword>
<proteinExistence type="predicted"/>
<reference evidence="2 3" key="1">
    <citation type="submission" date="2022-04" db="EMBL/GenBank/DDBJ databases">
        <title>Positive selection, recombination, and allopatry shape intraspecific diversity of widespread and dominant cyanobacteria.</title>
        <authorList>
            <person name="Wei J."/>
            <person name="Shu W."/>
            <person name="Hu C."/>
        </authorList>
    </citation>
    <scope>NUCLEOTIDE SEQUENCE [LARGE SCALE GENOMIC DNA]</scope>
    <source>
        <strain evidence="2 3">AS-A4</strain>
    </source>
</reference>
<evidence type="ECO:0000313" key="2">
    <source>
        <dbReference type="EMBL" id="MEP1058692.1"/>
    </source>
</evidence>
<comment type="caution">
    <text evidence="2">The sequence shown here is derived from an EMBL/GenBank/DDBJ whole genome shotgun (WGS) entry which is preliminary data.</text>
</comment>